<sequence length="292" mass="31671">MNYFITGRPGSGKSTLAAWLCSRLPQPAAGLRTLCTGRCEAGPVFSLQDLLTGEMAPISRPSPEGGRMVGIPETFEGFGTEALRRAAGSGAAVVLVDEVGRFERNCTSYLAQLQALVEGPQTVVAALKKEDLPHLNALRAREEDIQIDLDQISPAEARARLAARLPAPLHPGVSVRLYREDKVFGPGPMQLLELTARTGSLHSAAAAMGMAYSKAWKLLAGLEEQWGFALLERRPGGAKGGGSALTPKAWELLERYRAFEWETRRAAQRAFAAHFNDFPGFVFSFDRALFLC</sequence>
<reference evidence="2" key="1">
    <citation type="journal article" date="2022" name="Int. J. Syst. Evol. Microbiol.">
        <title>Genome-based, phenotypic and chemotaxonomic classification of Faecalibacterium strains: proposal of three novel species Faecalibacterium duncaniae sp. nov., Faecalibacterium hattorii sp. nov. and Faecalibacterium gallinarum sp. nov. .</title>
        <authorList>
            <person name="Sakamoto M."/>
            <person name="Sakurai N."/>
            <person name="Tanno H."/>
            <person name="Iino T."/>
            <person name="Ohkuma M."/>
            <person name="Endo A."/>
        </authorList>
    </citation>
    <scope>NUCLEOTIDE SEQUENCE</scope>
    <source>
        <strain evidence="2">JCM 17207</strain>
    </source>
</reference>
<dbReference type="Gene3D" id="1.10.10.10">
    <property type="entry name" value="Winged helix-like DNA-binding domain superfamily/Winged helix DNA-binding domain"/>
    <property type="match status" value="1"/>
</dbReference>
<protein>
    <recommendedName>
        <fullName evidence="1">HTH lysR-type domain-containing protein</fullName>
    </recommendedName>
</protein>
<dbReference type="EMBL" id="BQKV01000104">
    <property type="protein sequence ID" value="GJN65676.1"/>
    <property type="molecule type" value="Genomic_DNA"/>
</dbReference>
<dbReference type="SUPFAM" id="SSF52540">
    <property type="entry name" value="P-loop containing nucleoside triphosphate hydrolases"/>
    <property type="match status" value="1"/>
</dbReference>
<evidence type="ECO:0000313" key="3">
    <source>
        <dbReference type="Proteomes" id="UP001055185"/>
    </source>
</evidence>
<organism evidence="2 3">
    <name type="scientific">Faecalibacterium gallinarum</name>
    <dbReference type="NCBI Taxonomy" id="2903556"/>
    <lineage>
        <taxon>Bacteria</taxon>
        <taxon>Bacillati</taxon>
        <taxon>Bacillota</taxon>
        <taxon>Clostridia</taxon>
        <taxon>Eubacteriales</taxon>
        <taxon>Oscillospiraceae</taxon>
        <taxon>Faecalibacterium</taxon>
    </lineage>
</organism>
<accession>A0AA37J3I6</accession>
<dbReference type="AlphaFoldDB" id="A0AA37J3I6"/>
<name>A0AA37J3I6_9FIRM</name>
<gene>
    <name evidence="2" type="ORF">JCM17207_23010</name>
</gene>
<dbReference type="InterPro" id="IPR000847">
    <property type="entry name" value="LysR_HTH_N"/>
</dbReference>
<dbReference type="Gene3D" id="3.40.50.300">
    <property type="entry name" value="P-loop containing nucleotide triphosphate hydrolases"/>
    <property type="match status" value="1"/>
</dbReference>
<dbReference type="PANTHER" id="PTHR30432">
    <property type="entry name" value="TRANSCRIPTIONAL REGULATOR MODE"/>
    <property type="match status" value="1"/>
</dbReference>
<dbReference type="GO" id="GO:0017111">
    <property type="term" value="F:ribonucleoside triphosphate phosphatase activity"/>
    <property type="evidence" value="ECO:0007669"/>
    <property type="project" value="InterPro"/>
</dbReference>
<dbReference type="InterPro" id="IPR004948">
    <property type="entry name" value="Nuc-triphosphatase_THEP1"/>
</dbReference>
<evidence type="ECO:0000313" key="2">
    <source>
        <dbReference type="EMBL" id="GJN65676.1"/>
    </source>
</evidence>
<dbReference type="PANTHER" id="PTHR30432:SF1">
    <property type="entry name" value="DNA-BINDING TRANSCRIPTIONAL DUAL REGULATOR MODE"/>
    <property type="match status" value="1"/>
</dbReference>
<dbReference type="InterPro" id="IPR036390">
    <property type="entry name" value="WH_DNA-bd_sf"/>
</dbReference>
<proteinExistence type="predicted"/>
<dbReference type="Pfam" id="PF03266">
    <property type="entry name" value="NTPase_1"/>
    <property type="match status" value="1"/>
</dbReference>
<feature type="domain" description="HTH lysR-type" evidence="1">
    <location>
        <begin position="189"/>
        <end position="247"/>
    </location>
</feature>
<comment type="caution">
    <text evidence="2">The sequence shown here is derived from an EMBL/GenBank/DDBJ whole genome shotgun (WGS) entry which is preliminary data.</text>
</comment>
<dbReference type="InterPro" id="IPR051815">
    <property type="entry name" value="Molybdate_resp_trans_reg"/>
</dbReference>
<keyword evidence="3" id="KW-1185">Reference proteome</keyword>
<dbReference type="GO" id="GO:0003700">
    <property type="term" value="F:DNA-binding transcription factor activity"/>
    <property type="evidence" value="ECO:0007669"/>
    <property type="project" value="InterPro"/>
</dbReference>
<dbReference type="Pfam" id="PF00126">
    <property type="entry name" value="HTH_1"/>
    <property type="match status" value="1"/>
</dbReference>
<evidence type="ECO:0000259" key="1">
    <source>
        <dbReference type="Pfam" id="PF00126"/>
    </source>
</evidence>
<dbReference type="InterPro" id="IPR027417">
    <property type="entry name" value="P-loop_NTPase"/>
</dbReference>
<dbReference type="SUPFAM" id="SSF46785">
    <property type="entry name" value="Winged helix' DNA-binding domain"/>
    <property type="match status" value="1"/>
</dbReference>
<dbReference type="RefSeq" id="WP_238317887.1">
    <property type="nucleotide sequence ID" value="NZ_BQKV01000104.1"/>
</dbReference>
<dbReference type="InterPro" id="IPR036388">
    <property type="entry name" value="WH-like_DNA-bd_sf"/>
</dbReference>
<dbReference type="Proteomes" id="UP001055185">
    <property type="component" value="Unassembled WGS sequence"/>
</dbReference>